<protein>
    <submittedName>
        <fullName evidence="2">Uncharacterized protein</fullName>
    </submittedName>
</protein>
<reference evidence="2 3" key="1">
    <citation type="submission" date="2024-04" db="EMBL/GenBank/DDBJ databases">
        <authorList>
            <person name="Waldvogel A.-M."/>
            <person name="Schoenle A."/>
        </authorList>
    </citation>
    <scope>NUCLEOTIDE SEQUENCE [LARGE SCALE GENOMIC DNA]</scope>
</reference>
<feature type="compositionally biased region" description="Pro residues" evidence="1">
    <location>
        <begin position="83"/>
        <end position="105"/>
    </location>
</feature>
<evidence type="ECO:0000313" key="3">
    <source>
        <dbReference type="Proteomes" id="UP001497482"/>
    </source>
</evidence>
<accession>A0AAV2IYW5</accession>
<dbReference type="AlphaFoldDB" id="A0AAV2IYW5"/>
<evidence type="ECO:0000313" key="2">
    <source>
        <dbReference type="EMBL" id="CAL1569316.1"/>
    </source>
</evidence>
<sequence length="129" mass="13654">MCRGQGGWMEVGGVCGGEADILHGEHRQEKATAYRCVQGDSHVQPKPSPTSNPSPAPRPTHAQPHVQPTPSPTSNPRTSPTPSLTPSPTSNPRPGPRPAPRPGPAPTGHFQSPSARELQRQRPGRGRCS</sequence>
<dbReference type="EMBL" id="OZ035823">
    <property type="protein sequence ID" value="CAL1569316.1"/>
    <property type="molecule type" value="Genomic_DNA"/>
</dbReference>
<name>A0AAV2IYW5_KNICA</name>
<feature type="compositionally biased region" description="Pro residues" evidence="1">
    <location>
        <begin position="46"/>
        <end position="58"/>
    </location>
</feature>
<proteinExistence type="predicted"/>
<feature type="region of interest" description="Disordered" evidence="1">
    <location>
        <begin position="26"/>
        <end position="129"/>
    </location>
</feature>
<evidence type="ECO:0000256" key="1">
    <source>
        <dbReference type="SAM" id="MobiDB-lite"/>
    </source>
</evidence>
<keyword evidence="3" id="KW-1185">Reference proteome</keyword>
<organism evidence="2 3">
    <name type="scientific">Knipowitschia caucasica</name>
    <name type="common">Caucasian dwarf goby</name>
    <name type="synonym">Pomatoschistus caucasicus</name>
    <dbReference type="NCBI Taxonomy" id="637954"/>
    <lineage>
        <taxon>Eukaryota</taxon>
        <taxon>Metazoa</taxon>
        <taxon>Chordata</taxon>
        <taxon>Craniata</taxon>
        <taxon>Vertebrata</taxon>
        <taxon>Euteleostomi</taxon>
        <taxon>Actinopterygii</taxon>
        <taxon>Neopterygii</taxon>
        <taxon>Teleostei</taxon>
        <taxon>Neoteleostei</taxon>
        <taxon>Acanthomorphata</taxon>
        <taxon>Gobiaria</taxon>
        <taxon>Gobiiformes</taxon>
        <taxon>Gobioidei</taxon>
        <taxon>Gobiidae</taxon>
        <taxon>Gobiinae</taxon>
        <taxon>Knipowitschia</taxon>
    </lineage>
</organism>
<gene>
    <name evidence="2" type="ORF">KC01_LOCUS1771</name>
</gene>
<dbReference type="Proteomes" id="UP001497482">
    <property type="component" value="Chromosome 1"/>
</dbReference>